<dbReference type="InterPro" id="IPR001789">
    <property type="entry name" value="Sig_transdc_resp-reg_receiver"/>
</dbReference>
<protein>
    <submittedName>
        <fullName evidence="4">Two-component system chemotaxis response regulator CheY</fullName>
    </submittedName>
</protein>
<sequence>MEPVLAQGDDGPGWVLVADDTESIRLLVRVNLELEGWTVVDRPDGDSARALLDESALGGRLPRVVVLDAQMEPGDGWSVLAHIRAVAALAPLPVVMATAAIQDHERKRAVAMGVDAFLPKPFDPEALVDLVAGLARDGRPPVGTGAGP</sequence>
<dbReference type="EMBL" id="VFMN01000001">
    <property type="protein sequence ID" value="TQJ09604.1"/>
    <property type="molecule type" value="Genomic_DNA"/>
</dbReference>
<dbReference type="PANTHER" id="PTHR44591">
    <property type="entry name" value="STRESS RESPONSE REGULATOR PROTEIN 1"/>
    <property type="match status" value="1"/>
</dbReference>
<keyword evidence="5" id="KW-1185">Reference proteome</keyword>
<evidence type="ECO:0000256" key="1">
    <source>
        <dbReference type="ARBA" id="ARBA00022553"/>
    </source>
</evidence>
<dbReference type="SUPFAM" id="SSF52172">
    <property type="entry name" value="CheY-like"/>
    <property type="match status" value="1"/>
</dbReference>
<keyword evidence="1 2" id="KW-0597">Phosphoprotein</keyword>
<dbReference type="PROSITE" id="PS50110">
    <property type="entry name" value="RESPONSE_REGULATORY"/>
    <property type="match status" value="1"/>
</dbReference>
<dbReference type="PANTHER" id="PTHR44591:SF3">
    <property type="entry name" value="RESPONSE REGULATORY DOMAIN-CONTAINING PROTEIN"/>
    <property type="match status" value="1"/>
</dbReference>
<accession>A0A542E2Z0</accession>
<dbReference type="GO" id="GO:0000160">
    <property type="term" value="P:phosphorelay signal transduction system"/>
    <property type="evidence" value="ECO:0007669"/>
    <property type="project" value="InterPro"/>
</dbReference>
<evidence type="ECO:0000313" key="4">
    <source>
        <dbReference type="EMBL" id="TQJ09604.1"/>
    </source>
</evidence>
<dbReference type="SMART" id="SM00448">
    <property type="entry name" value="REC"/>
    <property type="match status" value="1"/>
</dbReference>
<feature type="domain" description="Response regulatory" evidence="3">
    <location>
        <begin position="14"/>
        <end position="135"/>
    </location>
</feature>
<feature type="modified residue" description="4-aspartylphosphate" evidence="2">
    <location>
        <position position="68"/>
    </location>
</feature>
<dbReference type="InterPro" id="IPR050595">
    <property type="entry name" value="Bact_response_regulator"/>
</dbReference>
<proteinExistence type="predicted"/>
<organism evidence="4 5">
    <name type="scientific">Lapillicoccus jejuensis</name>
    <dbReference type="NCBI Taxonomy" id="402171"/>
    <lineage>
        <taxon>Bacteria</taxon>
        <taxon>Bacillati</taxon>
        <taxon>Actinomycetota</taxon>
        <taxon>Actinomycetes</taxon>
        <taxon>Micrococcales</taxon>
        <taxon>Intrasporangiaceae</taxon>
        <taxon>Lapillicoccus</taxon>
    </lineage>
</organism>
<evidence type="ECO:0000313" key="5">
    <source>
        <dbReference type="Proteomes" id="UP000317893"/>
    </source>
</evidence>
<dbReference type="InterPro" id="IPR011006">
    <property type="entry name" value="CheY-like_superfamily"/>
</dbReference>
<evidence type="ECO:0000259" key="3">
    <source>
        <dbReference type="PROSITE" id="PS50110"/>
    </source>
</evidence>
<reference evidence="4 5" key="1">
    <citation type="submission" date="2019-06" db="EMBL/GenBank/DDBJ databases">
        <title>Sequencing the genomes of 1000 actinobacteria strains.</title>
        <authorList>
            <person name="Klenk H.-P."/>
        </authorList>
    </citation>
    <scope>NUCLEOTIDE SEQUENCE [LARGE SCALE GENOMIC DNA]</scope>
    <source>
        <strain evidence="4 5">DSM 18607</strain>
    </source>
</reference>
<evidence type="ECO:0000256" key="2">
    <source>
        <dbReference type="PROSITE-ProRule" id="PRU00169"/>
    </source>
</evidence>
<dbReference type="AlphaFoldDB" id="A0A542E2Z0"/>
<comment type="caution">
    <text evidence="4">The sequence shown here is derived from an EMBL/GenBank/DDBJ whole genome shotgun (WGS) entry which is preliminary data.</text>
</comment>
<dbReference type="Gene3D" id="3.40.50.2300">
    <property type="match status" value="1"/>
</dbReference>
<dbReference type="RefSeq" id="WP_170185685.1">
    <property type="nucleotide sequence ID" value="NZ_BAAAPR010000009.1"/>
</dbReference>
<dbReference type="Pfam" id="PF00072">
    <property type="entry name" value="Response_reg"/>
    <property type="match status" value="1"/>
</dbReference>
<gene>
    <name evidence="4" type="ORF">FB458_2717</name>
</gene>
<name>A0A542E2Z0_9MICO</name>
<dbReference type="Proteomes" id="UP000317893">
    <property type="component" value="Unassembled WGS sequence"/>
</dbReference>